<feature type="domain" description="Dynein heavy chain 3 AAA+ lid" evidence="24">
    <location>
        <begin position="1955"/>
        <end position="2046"/>
    </location>
</feature>
<dbReference type="Pfam" id="PF12775">
    <property type="entry name" value="AAA_7"/>
    <property type="match status" value="1"/>
</dbReference>
<dbReference type="FunFam" id="3.40.50.300:FF:000044">
    <property type="entry name" value="Dynein heavy chain 5, axonemal"/>
    <property type="match status" value="1"/>
</dbReference>
<dbReference type="GO" id="GO:0051959">
    <property type="term" value="F:dynein light intermediate chain binding"/>
    <property type="evidence" value="ECO:0007669"/>
    <property type="project" value="InterPro"/>
</dbReference>
<dbReference type="Pfam" id="PF18198">
    <property type="entry name" value="AAA_lid_11"/>
    <property type="match status" value="1"/>
</dbReference>
<dbReference type="GO" id="GO:0008569">
    <property type="term" value="F:minus-end-directed microtubule motor activity"/>
    <property type="evidence" value="ECO:0007669"/>
    <property type="project" value="InterPro"/>
</dbReference>
<keyword evidence="9" id="KW-0282">Flagellum</keyword>
<dbReference type="Gene3D" id="1.20.920.30">
    <property type="match status" value="1"/>
</dbReference>
<dbReference type="FunFam" id="3.40.50.300:FF:002141">
    <property type="entry name" value="Dynein heavy chain"/>
    <property type="match status" value="1"/>
</dbReference>
<keyword evidence="14" id="KW-0206">Cytoskeleton</keyword>
<dbReference type="PANTHER" id="PTHR22878:SF73">
    <property type="entry name" value="DYNEIN AXONEMAL HEAVY CHAIN 1"/>
    <property type="match status" value="1"/>
</dbReference>
<keyword evidence="4" id="KW-0963">Cytoplasm</keyword>
<evidence type="ECO:0000256" key="4">
    <source>
        <dbReference type="ARBA" id="ARBA00022490"/>
    </source>
</evidence>
<dbReference type="Gene3D" id="6.10.140.1060">
    <property type="match status" value="1"/>
</dbReference>
<comment type="subcellular location">
    <subcellularLocation>
        <location evidence="1">Cell projection</location>
        <location evidence="1">Cilium</location>
        <location evidence="1">Flagellum</location>
    </subcellularLocation>
    <subcellularLocation>
        <location evidence="2">Cytoplasm</location>
        <location evidence="2">Cytoskeleton</location>
        <location evidence="2">Cilium axoneme</location>
    </subcellularLocation>
</comment>
<evidence type="ECO:0000313" key="28">
    <source>
        <dbReference type="Proteomes" id="UP000639338"/>
    </source>
</evidence>
<comment type="similarity">
    <text evidence="3">Belongs to the dynein heavy chain family.</text>
</comment>
<keyword evidence="6" id="KW-0677">Repeat</keyword>
<dbReference type="InterPro" id="IPR043157">
    <property type="entry name" value="Dynein_AAA1S"/>
</dbReference>
<dbReference type="SUPFAM" id="SSF52540">
    <property type="entry name" value="P-loop containing nucleoside triphosphate hydrolases"/>
    <property type="match status" value="4"/>
</dbReference>
<keyword evidence="15" id="KW-0966">Cell projection</keyword>
<dbReference type="FunFam" id="1.10.8.720:FF:000001">
    <property type="entry name" value="dynein heavy chain 7, axonemal"/>
    <property type="match status" value="1"/>
</dbReference>
<dbReference type="InterPro" id="IPR041589">
    <property type="entry name" value="DNAH3_AAA_lid_1"/>
</dbReference>
<dbReference type="InterPro" id="IPR035699">
    <property type="entry name" value="AAA_6"/>
</dbReference>
<evidence type="ECO:0000256" key="5">
    <source>
        <dbReference type="ARBA" id="ARBA00022701"/>
    </source>
</evidence>
<dbReference type="InterPro" id="IPR041466">
    <property type="entry name" value="Dynein_AAA5_ext"/>
</dbReference>
<dbReference type="FunFam" id="3.10.490.20:FF:000009">
    <property type="entry name" value="Dynein heavy chain 4"/>
    <property type="match status" value="1"/>
</dbReference>
<feature type="domain" description="Dynein heavy chain ATP-binding dynein motor region" evidence="22">
    <location>
        <begin position="2742"/>
        <end position="2950"/>
    </location>
</feature>
<dbReference type="Pfam" id="PF12777">
    <property type="entry name" value="MT"/>
    <property type="match status" value="1"/>
</dbReference>
<dbReference type="InterPro" id="IPR041228">
    <property type="entry name" value="Dynein_C"/>
</dbReference>
<proteinExistence type="inferred from homology"/>
<keyword evidence="11 16" id="KW-0175">Coiled coil</keyword>
<name>A0A834Y726_APHGI</name>
<dbReference type="InterPro" id="IPR026983">
    <property type="entry name" value="DHC"/>
</dbReference>
<dbReference type="InterPro" id="IPR013602">
    <property type="entry name" value="Dynein_heavy_linker"/>
</dbReference>
<dbReference type="Pfam" id="PF03028">
    <property type="entry name" value="Dynein_heavy"/>
    <property type="match status" value="1"/>
</dbReference>
<feature type="domain" description="Dynein heavy chain region D6 P-loop" evidence="17">
    <location>
        <begin position="3183"/>
        <end position="3295"/>
    </location>
</feature>
<dbReference type="Gene3D" id="3.40.50.300">
    <property type="entry name" value="P-loop containing nucleotide triphosphate hydrolases"/>
    <property type="match status" value="5"/>
</dbReference>
<accession>A0A834Y726</accession>
<evidence type="ECO:0000259" key="19">
    <source>
        <dbReference type="Pfam" id="PF12774"/>
    </source>
</evidence>
<evidence type="ECO:0000259" key="26">
    <source>
        <dbReference type="Pfam" id="PF18199"/>
    </source>
</evidence>
<feature type="coiled-coil region" evidence="16">
    <location>
        <begin position="2606"/>
        <end position="2654"/>
    </location>
</feature>
<dbReference type="Gene3D" id="1.20.58.1120">
    <property type="match status" value="1"/>
</dbReference>
<comment type="caution">
    <text evidence="27">The sequence shown here is derived from an EMBL/GenBank/DDBJ whole genome shotgun (WGS) entry which is preliminary data.</text>
</comment>
<dbReference type="Pfam" id="PF12780">
    <property type="entry name" value="AAA_8"/>
    <property type="match status" value="1"/>
</dbReference>
<sequence length="3768" mass="435091">MSKNKKKNNVFSFYQSFSDEIEESLNEDEKLKRILKLNLYLDCMPLDDLPTLSDDDKNIVRLLVTRNDRHKFSDEKISKEVNKYIHWKIIYIHPEVYNAVCQVIGNSQELSSKCFFEVNYVKSTVSLDDFECQQKKALNMTMKYLNTNWLNNVVKIIKTSFNKIGKGCFDLNQHIPYVYDVIKLKRFICLNIFIMQSILRTLVLDSLNKYLTLLETPTVSIMNVHPDFVWGNNLVDTQFPSAMNPIFRVELQIDAHGGIYLTDLLNFQKIIIERLDDAVIQSHYIKQVHPFLLQDLKFSPSLYLSSIGLLSEEVCQTRDRLKVAYEKSLIPLGAYAKEYNKYLDLYILDVTEYILKTNIPDKIIIGPFEVYIEILKNNLIDKRKLMANCLLNLLTENFKNRMNNIIFKYDSMHQRLRDDPPNIEGIVETREYMDVVPSNVAEINEIFEQLRREYDVLDSFKWNIPDEDFQLKWICVGYPLKIEHQLIKTSERLLELSENYIKTQLIDELTLSEEIDKVSRYLIEISRQTDPEKIYNIASDVKKAWQELKMCKEQSFIFNERRRLFNMPMNTFHEHINSIEHQLEMYKILWCTASDWKKSHEAWLKNPLEDIDAEEVELTVNQMFQDAQRCTKIFENQPELQSIAVNMCNEIDKFKPHMSLLKSLRHHGIKAKHFEDLSTRTGIEISFTRALTLEGLLTLGIMDFKDDISDVSDIAQKEYTIESTLKKMMQEWQEIKMDVIDYKNTGTYIMKINEEILMMLDEHIINTQQISFSPFRDAVVDILDTWESKLKLTQEVLNEWINLQKSWMYLEAVFTSEDISRQLPVEAKKYITMERNWRRIMKRAKENPHILQICPDKSLLESLKECISLLEIVQRGLSDYLETKRSLFPRFFFLSDDELLEILAQTKNVRAVQPHLTKCFENMKELKFEKDLEITKMYSSDGEEVSLKPTIYPIGNVENWLGQVEMVMRDTLRSIISEALQLVDTTERKTWVYMWPGQVVICAGQTHWTACVENAILKKTLNEYYTEMINQLSKLRELIKSHPSQVQRLMLEALIIIEVHARDVVELLKNKNVSTINDFNWISQLRYYWINEETNYNIKIRVVNAEFPYGYEYLGNNGRLVITTLTERCYLTLCGALHLKFGGAPAGPAGTGKTETTKDLAKAFAIQCVVFNCSDQLDYLSMGKFFKGLASAGAWACFDEFNRIDIEVLSVIAQQILTIQRAQQLRADRFLFEGYDIPLKSMCSIFITMNPGYAGRTELPDNLKALFRPVAMMVPNYSLIAEISLFSYGFINAKVLAIKITATFKLSSEQLSTQDHYDFGMRAVKSVIAFAGKLNRENNNLNENQICLRALMDVNVPKFLRDDLILFEGILSDLFPGVTQVEADNNLLKKSIHETMNKMKLKIVPDYVDKVMQLYETTTVRHGLMLVGATGSGKTKCYEILQNACTNLQGNLQSDDSPFVKINKFIINPKSISLGRLYGEFDLDTHEWTDGILPYIIRKDISLNNAEKKWYIFDGPVDALWIENLNTVLDDNKKLCLTSGEIIKLQTNQTIIFEVGDLKVASPATVSRCGMVYLDDELIGVDTLIDSWIESMPEETKKFSSKLSELTYQLFPAGLELLRRHLIEIVVTVNITMVHSYINLVNYQFSTSMASKGTSVSIEYSDKIFELLEGWILFAIIWSIGGSCDNSGRQKFDEWLRKMQNKYNYKFKIPQQGLVYDYRFDEGDSFDPPQWIKWIDDDLPIIISPSTKFADIEIPTLDTVRNSALIEYLLNSDNNVLCVGPTGSGKTLTISSKLTKGMPKKYTCNFMTFSAKTSASKTQSILESKLEKKRAGVYGASVLKKQIFFIDDLNMPLVEVYGAQPPLELLRQLFDSGGWYDSQDIGSFRQIVDVNILAAMGPPGGGRNFIDNRVLRHFHFITFPEMENNTKEIIFGAILNSWLIKTPNCHVFYDQILKSTINLFDKISHQLLPTPDKLHYTFNLRDLSRIFQGILMADPSKIYEKGDLLALWYHENTRIMGDRLVNTSDLSWFDNTLWSCLMDHFGDIRKDSVLGEGQLFYGDFCNSFGQYQRITDTQKMETILYDIMEEYNHSSDEPMKLVLFDEAMSHICRISRILRQPRGNALLLGVGGSGRQSLAKLSSFLCNKSCFQIESRRSYTINDWHDDIKSIMLKAGISSNSIVFLFSDTQIKDEVYLEDIHNILNSGDVPNIYQPDELDKIYQSMRSSVQEAGLPINKTNLYNYYLKNLQNNLHTVLAMSPIGDAFRGYIRQFPALINCCVIDWFHPWSDKALQSVAVRFIKDIDDVQIANDTLQQIVNTCQFMHSSTINICEEFYQLLNRRNYVTPASYLEMLANYGKLLCSRKKELLSGIERLSGGLGKLSTTEIEVKQMQLMLIKMKPELESSEKSTFQMIEKIQNETIQAEATKTIAKKQENDAAILKIQNQEIKNEAEKDLRQVKPMLHAAEASLKALNKNDIIEVKTMKRPPPGVVLVIEAVCIVKEIKPIKIPGKIPGEKVLDYWTPGSHLLSDPGHFLKDLTNFDKNKITEDMINKLKIYINNPSFEPDKIMFVSKACYSLCLWLHAMYNYYFVNKKIQPKMLALKTAELTLLETEKNLLIAMEKLHEVEDNIDKLKQQLNNEEIKLSKLKDDKKLCEDRMLRAVRLIDGLDDEKKRWIQNVGDIKINYDNCIGDCLIASGSIAYLSPFIDSYRLRLLHYWMNNLGDKVPHSFDCSPVSILGDTVKIRNWQIDGLPRDVYSIENAILVENSRRWPLFIDPQSQANKWIKKSVDLIRIIENCVRFGRACLIENINNELDNALDSILTKNFFYHAGKLSIKIGDNVVVYDQRFRLYITTQLSNPHYSPEIFAKLLIVNFSLTSSGLLDQMLSIVVMEERPDLEATRSELIVSCAQMKNDLKNIENRILDRLTTSEGSAIDDIDLINTLEASKFKSQEIKLKVDISEKTQIDIDNTRLYYLPVANRAQLLFFSINDLRFIDFMYQYSLEWFINIFITSVSKTEKSDDIEKRVNLINENLTYFLFTNVCRSLFEKHKLHLALLICARIKINSNTIESNEWRHFLAGETPSQEKQNPAKTWLSDRAWQELQSLEIKLPRFKNFTMLFKNNLNIFKYIYDDKQPENNSHFLLLIKCLRPDRLINAIQIYVSKYLGSKFIEPQTTELSIIHKESSSTVPIVFILSSGTDPAAELFKYAEKIGMAKKLETISLGQGQGPRAELMLQQSVENGNWVFFQNCHLAPSWMPKLENLVESFPDNTHKGFRLWLTSTPTTNFPSSILENSIKLTVEPPRGIKANMMRAYVNQVAEMQDIFKSENIKTQNFKSLLFSLCLFHSVLLERRKFGSLGFNIPYEFSEGDLKICISQLYMFVMEYPSIPFEVLTYTAGQINYGGRITDDWDRRCIMTILHDYYKKESLVSGYKFDPNGHYCQYLEYIRTLPLNDDPSIFGLDMNADISYASAEAYSCLDTLLMLQPKIIDDSSINVNENIVLLVENIINKIPQLFNIEDIQKKYPVLYEESFNTVIQQEAKRYNSLIKILSINLSDLLKALKGQTTMTEQLESTSDSLFNNKVPKLWLNRGYPSLKPLGAWIIDFVERINFMKRWIASGIPAAFWISGFYFPQAFITGTLQNYARKYKLSIDQIDFSFEVLKNIPTSKPKDGCVVYGLFLEGCRWNGMSLDVSQPKELHTEMKPILLLPVMNTVIDEQGHYDCPVYKTLTRSGTLSTTGHSTNFVLSMKIPSRESQSFWIKRGVALICALDY</sequence>
<dbReference type="FunFam" id="3.20.180.20:FF:000003">
    <property type="entry name" value="Dynein heavy chain 12, axonemal"/>
    <property type="match status" value="1"/>
</dbReference>
<evidence type="ECO:0000259" key="22">
    <source>
        <dbReference type="Pfam" id="PF12781"/>
    </source>
</evidence>
<evidence type="ECO:0000256" key="10">
    <source>
        <dbReference type="ARBA" id="ARBA00023017"/>
    </source>
</evidence>
<reference evidence="27 28" key="1">
    <citation type="submission" date="2020-08" db="EMBL/GenBank/DDBJ databases">
        <title>Aphidius gifuensis genome sequencing and assembly.</title>
        <authorList>
            <person name="Du Z."/>
        </authorList>
    </citation>
    <scope>NUCLEOTIDE SEQUENCE [LARGE SCALE GENOMIC DNA]</scope>
    <source>
        <strain evidence="27">YNYX2018</strain>
        <tissue evidence="27">Adults</tissue>
    </source>
</reference>
<dbReference type="PANTHER" id="PTHR22878">
    <property type="entry name" value="DYNEIN HEAVY CHAIN 6, AXONEMAL-LIKE-RELATED"/>
    <property type="match status" value="1"/>
</dbReference>
<dbReference type="GO" id="GO:0030286">
    <property type="term" value="C:dynein complex"/>
    <property type="evidence" value="ECO:0007669"/>
    <property type="project" value="UniProtKB-KW"/>
</dbReference>
<dbReference type="FunFam" id="1.20.1270.280:FF:000001">
    <property type="entry name" value="dynein heavy chain 7, axonemal"/>
    <property type="match status" value="1"/>
</dbReference>
<feature type="domain" description="Dynein heavy chain AAA lid" evidence="25">
    <location>
        <begin position="3331"/>
        <end position="3461"/>
    </location>
</feature>
<evidence type="ECO:0000256" key="14">
    <source>
        <dbReference type="ARBA" id="ARBA00023212"/>
    </source>
</evidence>
<keyword evidence="8" id="KW-0067">ATP-binding</keyword>
<dbReference type="EMBL" id="JACMRX010000001">
    <property type="protein sequence ID" value="KAF7998333.1"/>
    <property type="molecule type" value="Genomic_DNA"/>
</dbReference>
<protein>
    <recommendedName>
        <fullName evidence="29">Dynein heavy chain</fullName>
    </recommendedName>
</protein>
<dbReference type="Gene3D" id="1.10.8.1220">
    <property type="match status" value="1"/>
</dbReference>
<evidence type="ECO:0000313" key="27">
    <source>
        <dbReference type="EMBL" id="KAF7998333.1"/>
    </source>
</evidence>
<dbReference type="Pfam" id="PF08393">
    <property type="entry name" value="DHC_N2"/>
    <property type="match status" value="1"/>
</dbReference>
<feature type="domain" description="Dynein heavy chain AAA module D4" evidence="21">
    <location>
        <begin position="2095"/>
        <end position="2356"/>
    </location>
</feature>
<dbReference type="InterPro" id="IPR024743">
    <property type="entry name" value="Dynein_HC_stalk"/>
</dbReference>
<dbReference type="InterPro" id="IPR042222">
    <property type="entry name" value="Dynein_2_N"/>
</dbReference>
<dbReference type="Gene3D" id="1.10.287.2620">
    <property type="match status" value="1"/>
</dbReference>
<keyword evidence="7" id="KW-0547">Nucleotide-binding</keyword>
<dbReference type="Gene3D" id="1.20.920.20">
    <property type="match status" value="1"/>
</dbReference>
<evidence type="ECO:0000256" key="7">
    <source>
        <dbReference type="ARBA" id="ARBA00022741"/>
    </source>
</evidence>
<feature type="domain" description="Dynein heavy chain coiled coil stalk" evidence="20">
    <location>
        <begin position="2369"/>
        <end position="2715"/>
    </location>
</feature>
<dbReference type="GO" id="GO:0005874">
    <property type="term" value="C:microtubule"/>
    <property type="evidence" value="ECO:0007669"/>
    <property type="project" value="UniProtKB-KW"/>
</dbReference>
<evidence type="ECO:0000256" key="3">
    <source>
        <dbReference type="ARBA" id="ARBA00008887"/>
    </source>
</evidence>
<keyword evidence="28" id="KW-1185">Reference proteome</keyword>
<evidence type="ECO:0000256" key="9">
    <source>
        <dbReference type="ARBA" id="ARBA00022846"/>
    </source>
</evidence>
<dbReference type="GO" id="GO:0003341">
    <property type="term" value="P:cilium movement"/>
    <property type="evidence" value="ECO:0007669"/>
    <property type="project" value="UniProtKB-ARBA"/>
</dbReference>
<dbReference type="OrthoDB" id="447173at2759"/>
<dbReference type="InterPro" id="IPR043160">
    <property type="entry name" value="Dynein_C_barrel"/>
</dbReference>
<dbReference type="FunFam" id="3.40.50.300:FF:000153">
    <property type="entry name" value="Dynein axonemal heavy chain 1"/>
    <property type="match status" value="1"/>
</dbReference>
<keyword evidence="12" id="KW-0969">Cilium</keyword>
<dbReference type="InterPro" id="IPR042228">
    <property type="entry name" value="Dynein_linker_3"/>
</dbReference>
<dbReference type="Pfam" id="PF12781">
    <property type="entry name" value="AAA_9"/>
    <property type="match status" value="1"/>
</dbReference>
<dbReference type="FunFam" id="3.40.50.300:FF:000049">
    <property type="entry name" value="Dynein, axonemal, heavy chain 5"/>
    <property type="match status" value="1"/>
</dbReference>
<dbReference type="InterPro" id="IPR004273">
    <property type="entry name" value="Dynein_heavy_D6_P-loop"/>
</dbReference>
<gene>
    <name evidence="27" type="ORF">HCN44_009731</name>
</gene>
<evidence type="ECO:0000256" key="2">
    <source>
        <dbReference type="ARBA" id="ARBA00004430"/>
    </source>
</evidence>
<evidence type="ECO:0000259" key="21">
    <source>
        <dbReference type="Pfam" id="PF12780"/>
    </source>
</evidence>
<evidence type="ECO:0000256" key="13">
    <source>
        <dbReference type="ARBA" id="ARBA00023175"/>
    </source>
</evidence>
<evidence type="ECO:0000259" key="24">
    <source>
        <dbReference type="Pfam" id="PF17857"/>
    </source>
</evidence>
<dbReference type="Pfam" id="PF17852">
    <property type="entry name" value="Dynein_AAA_lid"/>
    <property type="match status" value="1"/>
</dbReference>
<dbReference type="Proteomes" id="UP000639338">
    <property type="component" value="Unassembled WGS sequence"/>
</dbReference>
<dbReference type="FunFam" id="1.20.920.30:FF:000005">
    <property type="entry name" value="Dynein, axonemal, heavy chain 2"/>
    <property type="match status" value="1"/>
</dbReference>
<evidence type="ECO:0000259" key="25">
    <source>
        <dbReference type="Pfam" id="PF18198"/>
    </source>
</evidence>
<dbReference type="Gene3D" id="3.20.180.20">
    <property type="entry name" value="Dynein heavy chain, N-terminal domain 2"/>
    <property type="match status" value="1"/>
</dbReference>
<keyword evidence="13" id="KW-0505">Motor protein</keyword>
<evidence type="ECO:0000256" key="6">
    <source>
        <dbReference type="ARBA" id="ARBA00022737"/>
    </source>
</evidence>
<dbReference type="InterPro" id="IPR027417">
    <property type="entry name" value="P-loop_NTPase"/>
</dbReference>
<dbReference type="Gene3D" id="1.20.1270.280">
    <property type="match status" value="1"/>
</dbReference>
<organism evidence="27 28">
    <name type="scientific">Aphidius gifuensis</name>
    <name type="common">Parasitoid wasp</name>
    <dbReference type="NCBI Taxonomy" id="684658"/>
    <lineage>
        <taxon>Eukaryota</taxon>
        <taxon>Metazoa</taxon>
        <taxon>Ecdysozoa</taxon>
        <taxon>Arthropoda</taxon>
        <taxon>Hexapoda</taxon>
        <taxon>Insecta</taxon>
        <taxon>Pterygota</taxon>
        <taxon>Neoptera</taxon>
        <taxon>Endopterygota</taxon>
        <taxon>Hymenoptera</taxon>
        <taxon>Apocrita</taxon>
        <taxon>Ichneumonoidea</taxon>
        <taxon>Braconidae</taxon>
        <taxon>Aphidiinae</taxon>
        <taxon>Aphidius</taxon>
    </lineage>
</organism>
<dbReference type="GO" id="GO:0005524">
    <property type="term" value="F:ATP binding"/>
    <property type="evidence" value="ECO:0007669"/>
    <property type="project" value="UniProtKB-KW"/>
</dbReference>
<dbReference type="FunFam" id="1.20.920.20:FF:000001">
    <property type="entry name" value="dynein heavy chain 2, axonemal"/>
    <property type="match status" value="1"/>
</dbReference>
<feature type="domain" description="Dynein heavy chain AAA 5 extension" evidence="23">
    <location>
        <begin position="1604"/>
        <end position="1734"/>
    </location>
</feature>
<evidence type="ECO:0000256" key="11">
    <source>
        <dbReference type="ARBA" id="ARBA00023054"/>
    </source>
</evidence>
<dbReference type="Gene3D" id="1.20.140.100">
    <property type="entry name" value="Dynein heavy chain, N-terminal domain 2"/>
    <property type="match status" value="1"/>
</dbReference>
<evidence type="ECO:0000256" key="16">
    <source>
        <dbReference type="SAM" id="Coils"/>
    </source>
</evidence>
<evidence type="ECO:0000259" key="23">
    <source>
        <dbReference type="Pfam" id="PF17852"/>
    </source>
</evidence>
<feature type="domain" description="Dynein heavy chain C-terminal" evidence="26">
    <location>
        <begin position="3469"/>
        <end position="3764"/>
    </location>
</feature>
<dbReference type="InterPro" id="IPR041658">
    <property type="entry name" value="AAA_lid_11"/>
</dbReference>
<evidence type="ECO:0008006" key="29">
    <source>
        <dbReference type="Google" id="ProtNLM"/>
    </source>
</evidence>
<keyword evidence="10" id="KW-0243">Dynein</keyword>
<dbReference type="GO" id="GO:0005930">
    <property type="term" value="C:axoneme"/>
    <property type="evidence" value="ECO:0007669"/>
    <property type="project" value="UniProtKB-SubCell"/>
</dbReference>
<dbReference type="InterPro" id="IPR024317">
    <property type="entry name" value="Dynein_heavy_chain_D4_dom"/>
</dbReference>
<evidence type="ECO:0000256" key="15">
    <source>
        <dbReference type="ARBA" id="ARBA00023273"/>
    </source>
</evidence>
<dbReference type="GO" id="GO:0045505">
    <property type="term" value="F:dynein intermediate chain binding"/>
    <property type="evidence" value="ECO:0007669"/>
    <property type="project" value="InterPro"/>
</dbReference>
<dbReference type="FunFam" id="1.20.140.100:FF:000004">
    <property type="entry name" value="Dynein axonemal heavy chain 6"/>
    <property type="match status" value="1"/>
</dbReference>
<dbReference type="InterPro" id="IPR035706">
    <property type="entry name" value="AAA_9"/>
</dbReference>
<dbReference type="Gene3D" id="1.10.8.720">
    <property type="entry name" value="Region D6 of dynein motor"/>
    <property type="match status" value="1"/>
</dbReference>
<evidence type="ECO:0000256" key="12">
    <source>
        <dbReference type="ARBA" id="ARBA00023069"/>
    </source>
</evidence>
<dbReference type="FunFam" id="1.20.58.1120:FF:000001">
    <property type="entry name" value="dynein heavy chain 2, axonemal"/>
    <property type="match status" value="1"/>
</dbReference>
<dbReference type="Gene3D" id="1.10.8.710">
    <property type="match status" value="1"/>
</dbReference>
<dbReference type="GO" id="GO:0031514">
    <property type="term" value="C:motile cilium"/>
    <property type="evidence" value="ECO:0007669"/>
    <property type="project" value="UniProtKB-SubCell"/>
</dbReference>
<feature type="domain" description="Dynein heavy chain hydrolytic ATP-binding dynein motor region" evidence="19">
    <location>
        <begin position="1109"/>
        <end position="1435"/>
    </location>
</feature>
<dbReference type="Pfam" id="PF18199">
    <property type="entry name" value="Dynein_C"/>
    <property type="match status" value="1"/>
</dbReference>
<evidence type="ECO:0000259" key="18">
    <source>
        <dbReference type="Pfam" id="PF08393"/>
    </source>
</evidence>
<evidence type="ECO:0000256" key="1">
    <source>
        <dbReference type="ARBA" id="ARBA00004230"/>
    </source>
</evidence>
<dbReference type="Gene3D" id="1.10.472.130">
    <property type="match status" value="1"/>
</dbReference>
<feature type="coiled-coil region" evidence="16">
    <location>
        <begin position="2427"/>
        <end position="2454"/>
    </location>
</feature>
<dbReference type="Gene3D" id="3.10.490.20">
    <property type="match status" value="1"/>
</dbReference>
<dbReference type="Pfam" id="PF12774">
    <property type="entry name" value="AAA_6"/>
    <property type="match status" value="1"/>
</dbReference>
<evidence type="ECO:0000259" key="20">
    <source>
        <dbReference type="Pfam" id="PF12777"/>
    </source>
</evidence>
<evidence type="ECO:0000259" key="17">
    <source>
        <dbReference type="Pfam" id="PF03028"/>
    </source>
</evidence>
<dbReference type="Pfam" id="PF17857">
    <property type="entry name" value="AAA_lid_1"/>
    <property type="match status" value="1"/>
</dbReference>
<dbReference type="InterPro" id="IPR042219">
    <property type="entry name" value="AAA_lid_11_sf"/>
</dbReference>
<dbReference type="FunFam" id="1.10.8.710:FF:000004">
    <property type="entry name" value="Dynein axonemal heavy chain 6"/>
    <property type="match status" value="1"/>
</dbReference>
<evidence type="ECO:0000256" key="8">
    <source>
        <dbReference type="ARBA" id="ARBA00022840"/>
    </source>
</evidence>
<keyword evidence="5" id="KW-0493">Microtubule</keyword>
<feature type="domain" description="Dynein heavy chain linker" evidence="18">
    <location>
        <begin position="577"/>
        <end position="979"/>
    </location>
</feature>
<dbReference type="FunFam" id="1.10.8.1220:FF:000001">
    <property type="entry name" value="Dynein axonemal heavy chain 5"/>
    <property type="match status" value="1"/>
</dbReference>